<proteinExistence type="predicted"/>
<dbReference type="EMBL" id="JNVN01000998">
    <property type="protein sequence ID" value="KHJ34189.1"/>
    <property type="molecule type" value="Genomic_DNA"/>
</dbReference>
<dbReference type="OrthoDB" id="3593051at2759"/>
<comment type="caution">
    <text evidence="1">The sequence shown here is derived from an EMBL/GenBank/DDBJ whole genome shotgun (WGS) entry which is preliminary data.</text>
</comment>
<reference evidence="1 2" key="1">
    <citation type="journal article" date="2014" name="BMC Genomics">
        <title>Adaptive genomic structural variation in the grape powdery mildew pathogen, Erysiphe necator.</title>
        <authorList>
            <person name="Jones L."/>
            <person name="Riaz S."/>
            <person name="Morales-Cruz A."/>
            <person name="Amrine K.C."/>
            <person name="McGuire B."/>
            <person name="Gubler W.D."/>
            <person name="Walker M.A."/>
            <person name="Cantu D."/>
        </authorList>
    </citation>
    <scope>NUCLEOTIDE SEQUENCE [LARGE SCALE GENOMIC DNA]</scope>
    <source>
        <strain evidence="2">c</strain>
    </source>
</reference>
<organism evidence="1 2">
    <name type="scientific">Uncinula necator</name>
    <name type="common">Grape powdery mildew</name>
    <dbReference type="NCBI Taxonomy" id="52586"/>
    <lineage>
        <taxon>Eukaryota</taxon>
        <taxon>Fungi</taxon>
        <taxon>Dikarya</taxon>
        <taxon>Ascomycota</taxon>
        <taxon>Pezizomycotina</taxon>
        <taxon>Leotiomycetes</taxon>
        <taxon>Erysiphales</taxon>
        <taxon>Erysiphaceae</taxon>
        <taxon>Erysiphe</taxon>
    </lineage>
</organism>
<gene>
    <name evidence="1" type="ORF">EV44_g5635</name>
</gene>
<dbReference type="Proteomes" id="UP000030854">
    <property type="component" value="Unassembled WGS sequence"/>
</dbReference>
<keyword evidence="2" id="KW-1185">Reference proteome</keyword>
<name>A0A0B1PC02_UNCNE</name>
<dbReference type="AlphaFoldDB" id="A0A0B1PC02"/>
<dbReference type="HOGENOM" id="CLU_1246157_0_0_1"/>
<sequence>MISTTVITAARNVSNFCDEITSKTRIMKIFIKVEFGVTFSGCDGPHEPSVECRFIKGVKAATSKLQNSDDDNTKLKGAQIPPSIPWIRPLDLSGPFDKEQQDLWIMQILGSYNLSPTTLQLQVRPSTDAKPQNNKTNDSRVSFDTGVVLNEAKDIDLFQKATLTLGTFYDDSDSDFDCEKPWIFPCSDDNFSSGNFNLSIQNGKTPKKAKRYGMYRNLTTLW</sequence>
<evidence type="ECO:0000313" key="2">
    <source>
        <dbReference type="Proteomes" id="UP000030854"/>
    </source>
</evidence>
<accession>A0A0B1PC02</accession>
<protein>
    <submittedName>
        <fullName evidence="1">Uncharacterized protein</fullName>
    </submittedName>
</protein>
<evidence type="ECO:0000313" key="1">
    <source>
        <dbReference type="EMBL" id="KHJ34189.1"/>
    </source>
</evidence>